<evidence type="ECO:0000313" key="2">
    <source>
        <dbReference type="Proteomes" id="UP001497493"/>
    </source>
</evidence>
<reference evidence="1 2" key="1">
    <citation type="submission" date="2024-04" db="EMBL/GenBank/DDBJ databases">
        <authorList>
            <person name="Cremers G."/>
        </authorList>
    </citation>
    <scope>NUCLEOTIDE SEQUENCE [LARGE SCALE GENOMIC DNA]</scope>
    <source>
        <strain evidence="1">MeCH1-AG</strain>
    </source>
</reference>
<accession>A0ABP1C9N6</accession>
<keyword evidence="2" id="KW-1185">Reference proteome</keyword>
<organism evidence="1 2">
    <name type="scientific">Candidatus Methylocalor cossyra</name>
    <dbReference type="NCBI Taxonomy" id="3108543"/>
    <lineage>
        <taxon>Bacteria</taxon>
        <taxon>Pseudomonadati</taxon>
        <taxon>Pseudomonadota</taxon>
        <taxon>Gammaproteobacteria</taxon>
        <taxon>Methylococcales</taxon>
        <taxon>Methylococcaceae</taxon>
        <taxon>Candidatus Methylocalor</taxon>
    </lineage>
</organism>
<dbReference type="EMBL" id="OZ026884">
    <property type="protein sequence ID" value="CAL1240897.1"/>
    <property type="molecule type" value="Genomic_DNA"/>
</dbReference>
<proteinExistence type="predicted"/>
<name>A0ABP1C9N6_9GAMM</name>
<dbReference type="Proteomes" id="UP001497493">
    <property type="component" value="Chromosome"/>
</dbReference>
<evidence type="ECO:0000313" key="1">
    <source>
        <dbReference type="EMBL" id="CAL1240897.1"/>
    </source>
</evidence>
<evidence type="ECO:0008006" key="3">
    <source>
        <dbReference type="Google" id="ProtNLM"/>
    </source>
</evidence>
<sequence>MTVRVASHKVRRQRARCGHIDKLNHPPPAKFRSLACGHSGEADVVRAIVSGASVQAPKEPLAA</sequence>
<protein>
    <recommendedName>
        <fullName evidence="3">Transposase</fullName>
    </recommendedName>
</protein>
<gene>
    <name evidence="1" type="ORF">MECH1_V1_2121</name>
</gene>